<dbReference type="EMBL" id="VCPC01000003">
    <property type="protein sequence ID" value="TMV11343.1"/>
    <property type="molecule type" value="Genomic_DNA"/>
</dbReference>
<proteinExistence type="predicted"/>
<accession>A0ABY2X7A0</accession>
<comment type="caution">
    <text evidence="2">The sequence shown here is derived from an EMBL/GenBank/DDBJ whole genome shotgun (WGS) entry which is preliminary data.</text>
</comment>
<reference evidence="2 3" key="1">
    <citation type="submission" date="2019-05" db="EMBL/GenBank/DDBJ databases">
        <title>Marivita sp. nov. isolated from sea sediment.</title>
        <authorList>
            <person name="Kim W."/>
        </authorList>
    </citation>
    <scope>NUCLEOTIDE SEQUENCE [LARGE SCALE GENOMIC DNA]</scope>
    <source>
        <strain evidence="2 3">CAU 1492</strain>
    </source>
</reference>
<feature type="compositionally biased region" description="Low complexity" evidence="1">
    <location>
        <begin position="203"/>
        <end position="230"/>
    </location>
</feature>
<evidence type="ECO:0000313" key="3">
    <source>
        <dbReference type="Proteomes" id="UP001191082"/>
    </source>
</evidence>
<organism evidence="2 3">
    <name type="scientific">Arenibacterium halophilum</name>
    <dbReference type="NCBI Taxonomy" id="2583821"/>
    <lineage>
        <taxon>Bacteria</taxon>
        <taxon>Pseudomonadati</taxon>
        <taxon>Pseudomonadota</taxon>
        <taxon>Alphaproteobacteria</taxon>
        <taxon>Rhodobacterales</taxon>
        <taxon>Paracoccaceae</taxon>
        <taxon>Arenibacterium</taxon>
    </lineage>
</organism>
<feature type="region of interest" description="Disordered" evidence="1">
    <location>
        <begin position="52"/>
        <end position="137"/>
    </location>
</feature>
<evidence type="ECO:0000256" key="1">
    <source>
        <dbReference type="SAM" id="MobiDB-lite"/>
    </source>
</evidence>
<dbReference type="Proteomes" id="UP001191082">
    <property type="component" value="Unassembled WGS sequence"/>
</dbReference>
<keyword evidence="3" id="KW-1185">Reference proteome</keyword>
<evidence type="ECO:0008006" key="4">
    <source>
        <dbReference type="Google" id="ProtNLM"/>
    </source>
</evidence>
<evidence type="ECO:0000313" key="2">
    <source>
        <dbReference type="EMBL" id="TMV11343.1"/>
    </source>
</evidence>
<dbReference type="RefSeq" id="WP_138864410.1">
    <property type="nucleotide sequence ID" value="NZ_VCPC01000003.1"/>
</dbReference>
<gene>
    <name evidence="2" type="ORF">FGK64_13710</name>
</gene>
<name>A0ABY2X7A0_9RHOB</name>
<protein>
    <recommendedName>
        <fullName evidence="4">DUF4384 domain-containing protein</fullName>
    </recommendedName>
</protein>
<feature type="compositionally biased region" description="Low complexity" evidence="1">
    <location>
        <begin position="86"/>
        <end position="137"/>
    </location>
</feature>
<feature type="region of interest" description="Disordered" evidence="1">
    <location>
        <begin position="201"/>
        <end position="252"/>
    </location>
</feature>
<sequence length="526" mass="53696">MTRAARWAVGFGASALVHVAGAGVLLAALTPDPVPVQPAPTSRLDMQAMALQRESAQQAEPRQGIARESDADGATIPAGAVSTSRADAVAPPTDTAVATDAPTQTAPAATPTLSTIAPASASPSQAQASTPASERASLAAPMSAPIAASALTASSLTDAPPSAQVAMAGVAQPSAVLPAQPRAEPAQSQTARPIAAAALQPSAHTAPLAEAPAAVAQPATPQPAALPNAPVASNPAIAADPDHTRSEAATPQGARVTAQLAFAGADGDVDPVSLAAFQAFMQPGEATAQGDPLRDGVAALLAAVPCSRLQVSFDPETTTLQLKGHIPEDGLRAPVLAALQAQMGPDIAVSDSLRLLPRPQCGALSGIASVGLPQSTDQTTNPLLIGEGTHARALDFVRDDRLWFDITGPDYPAYVYVDFFDAGGNVIHLAPNPQVPLAELAPKANYRVGAREERDVGLTLLVGPPYGQEIAVAFAASAPLYDVLRPMVEPAAPYLDWLRSRVRAARAADPEFKGEWVYFFVSTSEG</sequence>